<dbReference type="Proteomes" id="UP000487350">
    <property type="component" value="Unassembled WGS sequence"/>
</dbReference>
<accession>A0A844AVV0</accession>
<dbReference type="RefSeq" id="WP_153585952.1">
    <property type="nucleotide sequence ID" value="NZ_WJBU01000014.1"/>
</dbReference>
<feature type="signal peptide" evidence="1">
    <location>
        <begin position="1"/>
        <end position="20"/>
    </location>
</feature>
<evidence type="ECO:0000313" key="3">
    <source>
        <dbReference type="Proteomes" id="UP000487350"/>
    </source>
</evidence>
<organism evidence="2 3">
    <name type="scientific">Caenimonas koreensis DSM 17982</name>
    <dbReference type="NCBI Taxonomy" id="1121255"/>
    <lineage>
        <taxon>Bacteria</taxon>
        <taxon>Pseudomonadati</taxon>
        <taxon>Pseudomonadota</taxon>
        <taxon>Betaproteobacteria</taxon>
        <taxon>Burkholderiales</taxon>
        <taxon>Comamonadaceae</taxon>
        <taxon>Caenimonas</taxon>
    </lineage>
</organism>
<protein>
    <submittedName>
        <fullName evidence="2">SPOR domain-containing protein</fullName>
    </submittedName>
</protein>
<evidence type="ECO:0000313" key="2">
    <source>
        <dbReference type="EMBL" id="MRD48640.1"/>
    </source>
</evidence>
<name>A0A844AVV0_9BURK</name>
<keyword evidence="3" id="KW-1185">Reference proteome</keyword>
<proteinExistence type="predicted"/>
<comment type="caution">
    <text evidence="2">The sequence shown here is derived from an EMBL/GenBank/DDBJ whole genome shotgun (WGS) entry which is preliminary data.</text>
</comment>
<evidence type="ECO:0000256" key="1">
    <source>
        <dbReference type="SAM" id="SignalP"/>
    </source>
</evidence>
<keyword evidence="1" id="KW-0732">Signal</keyword>
<gene>
    <name evidence="2" type="ORF">GHT07_15230</name>
</gene>
<reference evidence="2 3" key="1">
    <citation type="submission" date="2019-11" db="EMBL/GenBank/DDBJ databases">
        <title>Caenimonas koreensis gen. nov., sp. nov., isolated from activated sludge.</title>
        <authorList>
            <person name="Seung H.R."/>
        </authorList>
    </citation>
    <scope>NUCLEOTIDE SEQUENCE [LARGE SCALE GENOMIC DNA]</scope>
    <source>
        <strain evidence="2 3">EMB320</strain>
    </source>
</reference>
<dbReference type="OrthoDB" id="9153162at2"/>
<feature type="chain" id="PRO_5032387548" evidence="1">
    <location>
        <begin position="21"/>
        <end position="217"/>
    </location>
</feature>
<dbReference type="AlphaFoldDB" id="A0A844AVV0"/>
<dbReference type="EMBL" id="WJBU01000014">
    <property type="protein sequence ID" value="MRD48640.1"/>
    <property type="molecule type" value="Genomic_DNA"/>
</dbReference>
<sequence>MLRLLVLALMLANAAYFAWAHGFLADWGIAPAQQAEPQRLAQQIKPEAIRLLSADEARRIENTPPPRPPECLMAGPLDDRQIAVVKQELQAWPATVWTFEAGVEPPRWIVYMGKYPNVEMMAKKKAELRGLGVPFEALQNATLEPGVSLGGYASQAEATRQLDILNKRGVHTAKVVQERGEIKGQLLKLPAVDDELRPRLEDLKTALAGKALRACKS</sequence>